<accession>A0A364JUP5</accession>
<gene>
    <name evidence="1" type="ORF">C7374_10797</name>
</gene>
<proteinExistence type="predicted"/>
<organism evidence="1 2">
    <name type="scientific">Falsochrobactrum ovis</name>
    <dbReference type="NCBI Taxonomy" id="1293442"/>
    <lineage>
        <taxon>Bacteria</taxon>
        <taxon>Pseudomonadati</taxon>
        <taxon>Pseudomonadota</taxon>
        <taxon>Alphaproteobacteria</taxon>
        <taxon>Hyphomicrobiales</taxon>
        <taxon>Brucellaceae</taxon>
        <taxon>Falsochrobactrum</taxon>
    </lineage>
</organism>
<evidence type="ECO:0000313" key="2">
    <source>
        <dbReference type="Proteomes" id="UP000249453"/>
    </source>
</evidence>
<comment type="caution">
    <text evidence="1">The sequence shown here is derived from an EMBL/GenBank/DDBJ whole genome shotgun (WGS) entry which is preliminary data.</text>
</comment>
<keyword evidence="2" id="KW-1185">Reference proteome</keyword>
<sequence>MNNAFPQNETVGRAFCFSDISQNDAKAVRNGVLNFEAELNRDV</sequence>
<protein>
    <submittedName>
        <fullName evidence="1">Uncharacterized protein</fullName>
    </submittedName>
</protein>
<name>A0A364JUP5_9HYPH</name>
<evidence type="ECO:0000313" key="1">
    <source>
        <dbReference type="EMBL" id="RAK28196.1"/>
    </source>
</evidence>
<dbReference type="EMBL" id="QLMK01000007">
    <property type="protein sequence ID" value="RAK28196.1"/>
    <property type="molecule type" value="Genomic_DNA"/>
</dbReference>
<dbReference type="Proteomes" id="UP000249453">
    <property type="component" value="Unassembled WGS sequence"/>
</dbReference>
<dbReference type="AlphaFoldDB" id="A0A364JUP5"/>
<reference evidence="1 2" key="1">
    <citation type="submission" date="2018-06" db="EMBL/GenBank/DDBJ databases">
        <title>Genomic Encyclopedia of Type Strains, Phase IV (KMG-IV): sequencing the most valuable type-strain genomes for metagenomic binning, comparative biology and taxonomic classification.</title>
        <authorList>
            <person name="Goeker M."/>
        </authorList>
    </citation>
    <scope>NUCLEOTIDE SEQUENCE [LARGE SCALE GENOMIC DNA]</scope>
    <source>
        <strain evidence="1 2">DSM 26720</strain>
    </source>
</reference>